<gene>
    <name evidence="1" type="ORF">DSAG12_00796</name>
</gene>
<name>A0A5B9D7I9_9ARCH</name>
<dbReference type="EMBL" id="CP042905">
    <property type="protein sequence ID" value="QEE14973.1"/>
    <property type="molecule type" value="Genomic_DNA"/>
</dbReference>
<accession>A0A5B9D7I9</accession>
<keyword evidence="2" id="KW-1185">Reference proteome</keyword>
<sequence>MPAKKPVAKKPVSERTEKIYITIPKKYVTALEIIAGDPRDKSKTIERMIDDYIEFKEKTLKRDGKFNKVIAALRGITIENSLEEQMIFIDKWVIEHPENTDLKDYWMGIKEISDEDKIAELYKSIWDKINILGKNVSDLI</sequence>
<dbReference type="KEGG" id="psyt:DSAG12_00796"/>
<reference evidence="1 2" key="1">
    <citation type="journal article" date="2020" name="Nature">
        <title>Isolation of an archaeon at the prokaryote-eukaryote interface.</title>
        <authorList>
            <person name="Imachi H."/>
            <person name="Nobu M.K."/>
            <person name="Nakahara N."/>
            <person name="Morono Y."/>
            <person name="Ogawara M."/>
            <person name="Takaki Y."/>
            <person name="Takano Y."/>
            <person name="Uematsu K."/>
            <person name="Ikuta T."/>
            <person name="Ito M."/>
            <person name="Matsui Y."/>
            <person name="Miyazaki M."/>
            <person name="Murata K."/>
            <person name="Saito Y."/>
            <person name="Sakai S."/>
            <person name="Song C."/>
            <person name="Tasumi E."/>
            <person name="Yamanaka Y."/>
            <person name="Yamaguchi T."/>
            <person name="Kamagata Y."/>
            <person name="Tamaki H."/>
            <person name="Takai K."/>
        </authorList>
    </citation>
    <scope>NUCLEOTIDE SEQUENCE [LARGE SCALE GENOMIC DNA]</scope>
    <source>
        <strain evidence="1 2">MK-D1</strain>
    </source>
</reference>
<organism evidence="1 2">
    <name type="scientific">Promethearchaeum syntrophicum</name>
    <dbReference type="NCBI Taxonomy" id="2594042"/>
    <lineage>
        <taxon>Archaea</taxon>
        <taxon>Promethearchaeati</taxon>
        <taxon>Promethearchaeota</taxon>
        <taxon>Promethearchaeia</taxon>
        <taxon>Promethearchaeales</taxon>
        <taxon>Promethearchaeaceae</taxon>
        <taxon>Promethearchaeum</taxon>
    </lineage>
</organism>
<protein>
    <submittedName>
        <fullName evidence="1">Uncharacterized protein</fullName>
    </submittedName>
</protein>
<dbReference type="Proteomes" id="UP000321408">
    <property type="component" value="Chromosome"/>
</dbReference>
<proteinExistence type="predicted"/>
<dbReference type="GeneID" id="41328796"/>
<dbReference type="RefSeq" id="WP_147661905.1">
    <property type="nucleotide sequence ID" value="NZ_CP042905.2"/>
</dbReference>
<reference evidence="1 2" key="2">
    <citation type="journal article" date="2024" name="Int. J. Syst. Evol. Microbiol.">
        <title>Promethearchaeum syntrophicum gen. nov., sp. nov., an anaerobic, obligately syntrophic archaeon, the first isolate of the lineage 'Asgard' archaea, and proposal of the new archaeal phylum Promethearchaeota phyl. nov. and kingdom Promethearchaeati regn. nov.</title>
        <authorList>
            <person name="Imachi H."/>
            <person name="Nobu M.K."/>
            <person name="Kato S."/>
            <person name="Takaki Y."/>
            <person name="Miyazaki M."/>
            <person name="Miyata M."/>
            <person name="Ogawara M."/>
            <person name="Saito Y."/>
            <person name="Sakai S."/>
            <person name="Tahara Y.O."/>
            <person name="Takano Y."/>
            <person name="Tasumi E."/>
            <person name="Uematsu K."/>
            <person name="Yoshimura T."/>
            <person name="Itoh T."/>
            <person name="Ohkuma M."/>
            <person name="Takai K."/>
        </authorList>
    </citation>
    <scope>NUCLEOTIDE SEQUENCE [LARGE SCALE GENOMIC DNA]</scope>
    <source>
        <strain evidence="1 2">MK-D1</strain>
    </source>
</reference>
<evidence type="ECO:0000313" key="2">
    <source>
        <dbReference type="Proteomes" id="UP000321408"/>
    </source>
</evidence>
<dbReference type="AlphaFoldDB" id="A0A5B9D7I9"/>
<evidence type="ECO:0000313" key="1">
    <source>
        <dbReference type="EMBL" id="QEE14973.1"/>
    </source>
</evidence>